<evidence type="ECO:0000256" key="1">
    <source>
        <dbReference type="SAM" id="MobiDB-lite"/>
    </source>
</evidence>
<protein>
    <submittedName>
        <fullName evidence="2">Uncharacterized protein</fullName>
    </submittedName>
</protein>
<accession>A0ABD2AKI1</accession>
<evidence type="ECO:0000313" key="2">
    <source>
        <dbReference type="EMBL" id="KAL2721111.1"/>
    </source>
</evidence>
<feature type="region of interest" description="Disordered" evidence="1">
    <location>
        <begin position="291"/>
        <end position="312"/>
    </location>
</feature>
<evidence type="ECO:0000313" key="3">
    <source>
        <dbReference type="Proteomes" id="UP001607303"/>
    </source>
</evidence>
<proteinExistence type="predicted"/>
<feature type="compositionally biased region" description="Acidic residues" evidence="1">
    <location>
        <begin position="188"/>
        <end position="206"/>
    </location>
</feature>
<comment type="caution">
    <text evidence="2">The sequence shown here is derived from an EMBL/GenBank/DDBJ whole genome shotgun (WGS) entry which is preliminary data.</text>
</comment>
<feature type="region of interest" description="Disordered" evidence="1">
    <location>
        <begin position="179"/>
        <end position="248"/>
    </location>
</feature>
<gene>
    <name evidence="2" type="ORF">V1477_019931</name>
</gene>
<reference evidence="2 3" key="1">
    <citation type="journal article" date="2024" name="Ann. Entomol. Soc. Am.">
        <title>Genomic analyses of the southern and eastern yellowjacket wasps (Hymenoptera: Vespidae) reveal evolutionary signatures of social life.</title>
        <authorList>
            <person name="Catto M.A."/>
            <person name="Caine P.B."/>
            <person name="Orr S.E."/>
            <person name="Hunt B.G."/>
            <person name="Goodisman M.A.D."/>
        </authorList>
    </citation>
    <scope>NUCLEOTIDE SEQUENCE [LARGE SCALE GENOMIC DNA]</scope>
    <source>
        <strain evidence="2">232</strain>
        <tissue evidence="2">Head and thorax</tissue>
    </source>
</reference>
<dbReference type="AlphaFoldDB" id="A0ABD2AKI1"/>
<feature type="region of interest" description="Disordered" evidence="1">
    <location>
        <begin position="19"/>
        <end position="47"/>
    </location>
</feature>
<keyword evidence="3" id="KW-1185">Reference proteome</keyword>
<organism evidence="2 3">
    <name type="scientific">Vespula maculifrons</name>
    <name type="common">Eastern yellow jacket</name>
    <name type="synonym">Wasp</name>
    <dbReference type="NCBI Taxonomy" id="7453"/>
    <lineage>
        <taxon>Eukaryota</taxon>
        <taxon>Metazoa</taxon>
        <taxon>Ecdysozoa</taxon>
        <taxon>Arthropoda</taxon>
        <taxon>Hexapoda</taxon>
        <taxon>Insecta</taxon>
        <taxon>Pterygota</taxon>
        <taxon>Neoptera</taxon>
        <taxon>Endopterygota</taxon>
        <taxon>Hymenoptera</taxon>
        <taxon>Apocrita</taxon>
        <taxon>Aculeata</taxon>
        <taxon>Vespoidea</taxon>
        <taxon>Vespidae</taxon>
        <taxon>Vespinae</taxon>
        <taxon>Vespula</taxon>
    </lineage>
</organism>
<dbReference type="Proteomes" id="UP001607303">
    <property type="component" value="Unassembled WGS sequence"/>
</dbReference>
<feature type="compositionally biased region" description="Basic and acidic residues" evidence="1">
    <location>
        <begin position="225"/>
        <end position="238"/>
    </location>
</feature>
<dbReference type="EMBL" id="JAYRBN010000116">
    <property type="protein sequence ID" value="KAL2721111.1"/>
    <property type="molecule type" value="Genomic_DNA"/>
</dbReference>
<sequence length="312" mass="33994">MNIVSEEKIYITTSADFEGGSMEELPEEKDSPVLNDSRSRHQGGCTKALYPSSRKSSKFLREKTSKDIMDDKLLLHLDIHSVPDIAAEYSTSFREIGRSVSTTDQSESCFPLKRERILGKYEHPNRLDHRQQPLTSMLDQPLLPAAPPHLSSLIVSLLCRIYFRSGGAAAAAAAATASAGASGGDSNSDGDGDGDDDGDSDGDGDGDGGGGGSSSSSSSSGGAGVRDRYRSRSSELKPRLNSPGPANTTDLKLIRIKSRIKEHRVALEVMAFIDPLRILKRESWWRNEHERRWRKHSGGVNPSSNRLRKDTP</sequence>
<name>A0ABD2AKI1_VESMC</name>